<feature type="transmembrane region" description="Helical" evidence="1">
    <location>
        <begin position="9"/>
        <end position="26"/>
    </location>
</feature>
<feature type="transmembrane region" description="Helical" evidence="1">
    <location>
        <begin position="76"/>
        <end position="95"/>
    </location>
</feature>
<proteinExistence type="predicted"/>
<protein>
    <submittedName>
        <fullName evidence="2">HXXEE domain-containing protein</fullName>
    </submittedName>
</protein>
<organism evidence="2 3">
    <name type="scientific">Nonomuraea insulae</name>
    <dbReference type="NCBI Taxonomy" id="1616787"/>
    <lineage>
        <taxon>Bacteria</taxon>
        <taxon>Bacillati</taxon>
        <taxon>Actinomycetota</taxon>
        <taxon>Actinomycetes</taxon>
        <taxon>Streptosporangiales</taxon>
        <taxon>Streptosporangiaceae</taxon>
        <taxon>Nonomuraea</taxon>
    </lineage>
</organism>
<feature type="transmembrane region" description="Helical" evidence="1">
    <location>
        <begin position="132"/>
        <end position="153"/>
    </location>
</feature>
<evidence type="ECO:0000256" key="1">
    <source>
        <dbReference type="SAM" id="Phobius"/>
    </source>
</evidence>
<sequence length="182" mass="19710">MKNFIARNNLYLLTALSAAALIYTLVSWSSLTVLQQMAGLFAFALVLHLWEEGRFPGGFAAMITDKLGFTARSPHFGEIITATYVLVVAFVPLFLPNVAFLAIAPMMLGILEAVAHTAAIKMFGLKRFYSPGLATAGLVLLPLSLFTIIHAHAHADHFPMGAVNPAAAQRHPGQERLVQLVQ</sequence>
<gene>
    <name evidence="2" type="ORF">ACFPZ3_66755</name>
</gene>
<accession>A0ABW1DF45</accession>
<keyword evidence="1" id="KW-1133">Transmembrane helix</keyword>
<evidence type="ECO:0000313" key="2">
    <source>
        <dbReference type="EMBL" id="MFC5835301.1"/>
    </source>
</evidence>
<comment type="caution">
    <text evidence="2">The sequence shown here is derived from an EMBL/GenBank/DDBJ whole genome shotgun (WGS) entry which is preliminary data.</text>
</comment>
<dbReference type="RefSeq" id="WP_379524721.1">
    <property type="nucleotide sequence ID" value="NZ_JBHSPA010000122.1"/>
</dbReference>
<keyword evidence="1" id="KW-0472">Membrane</keyword>
<name>A0ABW1DF45_9ACTN</name>
<reference evidence="3" key="1">
    <citation type="journal article" date="2019" name="Int. J. Syst. Evol. Microbiol.">
        <title>The Global Catalogue of Microorganisms (GCM) 10K type strain sequencing project: providing services to taxonomists for standard genome sequencing and annotation.</title>
        <authorList>
            <consortium name="The Broad Institute Genomics Platform"/>
            <consortium name="The Broad Institute Genome Sequencing Center for Infectious Disease"/>
            <person name="Wu L."/>
            <person name="Ma J."/>
        </authorList>
    </citation>
    <scope>NUCLEOTIDE SEQUENCE [LARGE SCALE GENOMIC DNA]</scope>
    <source>
        <strain evidence="3">CCUG 53903</strain>
    </source>
</reference>
<dbReference type="Proteomes" id="UP001596058">
    <property type="component" value="Unassembled WGS sequence"/>
</dbReference>
<evidence type="ECO:0000313" key="3">
    <source>
        <dbReference type="Proteomes" id="UP001596058"/>
    </source>
</evidence>
<keyword evidence="1" id="KW-0812">Transmembrane</keyword>
<dbReference type="InterPro" id="IPR025671">
    <property type="entry name" value="HXXEE"/>
</dbReference>
<keyword evidence="3" id="KW-1185">Reference proteome</keyword>
<dbReference type="EMBL" id="JBHSPA010000122">
    <property type="protein sequence ID" value="MFC5835301.1"/>
    <property type="molecule type" value="Genomic_DNA"/>
</dbReference>
<dbReference type="Pfam" id="PF13787">
    <property type="entry name" value="HXXEE"/>
    <property type="match status" value="1"/>
</dbReference>